<evidence type="ECO:0000313" key="1">
    <source>
        <dbReference type="EMBL" id="GCD92605.1"/>
    </source>
</evidence>
<dbReference type="Proteomes" id="UP000286931">
    <property type="component" value="Unassembled WGS sequence"/>
</dbReference>
<protein>
    <submittedName>
        <fullName evidence="1">Uncharacterized protein</fullName>
    </submittedName>
</protein>
<sequence>MWGVGAAAGVLLIAVPVAVYSLDSDRGSTASPVGARAVTPADPIAAAQARLREVPDDAQALAALGGAYVERARVTGDASLYTRAGEALDRALALARSGTPARTTALVASAALANARHDFAAGRESALRAVEADPYHAPAYGALADAATQLGDTRTATDAIQRMLDLRPSVASFTRASYDLELRGDVTGARAALDRASEGAFTPDEIAYCRLWQGELARRYGDPAAALAIHEAGLRTAPGDPALRAGRAAAMADLGRTDEALAEYAAITATTPIPQYLTRYGESAEHAGKPALAREQFRLVAAQFAVLDAGGATDDVARALFEADHGDPAEAVRRAEAERTRRHSVHTADALAWALYRAGRADAALPYALEATAGGWRDPDVLAHLTAIRAAVSADPGTSADAGSSGGRR</sequence>
<name>A0A401YDD0_9ACTN</name>
<dbReference type="Pfam" id="PF14559">
    <property type="entry name" value="TPR_19"/>
    <property type="match status" value="1"/>
</dbReference>
<comment type="caution">
    <text evidence="1">The sequence shown here is derived from an EMBL/GenBank/DDBJ whole genome shotgun (WGS) entry which is preliminary data.</text>
</comment>
<dbReference type="InterPro" id="IPR011990">
    <property type="entry name" value="TPR-like_helical_dom_sf"/>
</dbReference>
<keyword evidence="2" id="KW-1185">Reference proteome</keyword>
<dbReference type="SUPFAM" id="SSF48452">
    <property type="entry name" value="TPR-like"/>
    <property type="match status" value="1"/>
</dbReference>
<dbReference type="EMBL" id="BIFH01000013">
    <property type="protein sequence ID" value="GCD92605.1"/>
    <property type="molecule type" value="Genomic_DNA"/>
</dbReference>
<dbReference type="Gene3D" id="1.25.40.10">
    <property type="entry name" value="Tetratricopeptide repeat domain"/>
    <property type="match status" value="1"/>
</dbReference>
<reference evidence="1 2" key="1">
    <citation type="submission" date="2018-12" db="EMBL/GenBank/DDBJ databases">
        <title>Draft genome sequence of Embleya hyalina NBRC 13850T.</title>
        <authorList>
            <person name="Komaki H."/>
            <person name="Hosoyama A."/>
            <person name="Kimura A."/>
            <person name="Ichikawa N."/>
            <person name="Tamura T."/>
        </authorList>
    </citation>
    <scope>NUCLEOTIDE SEQUENCE [LARGE SCALE GENOMIC DNA]</scope>
    <source>
        <strain evidence="1 2">NBRC 13850</strain>
    </source>
</reference>
<gene>
    <name evidence="1" type="ORF">EHYA_00244</name>
</gene>
<accession>A0A401YDD0</accession>
<dbReference type="AlphaFoldDB" id="A0A401YDD0"/>
<evidence type="ECO:0000313" key="2">
    <source>
        <dbReference type="Proteomes" id="UP000286931"/>
    </source>
</evidence>
<organism evidence="1 2">
    <name type="scientific">Embleya hyalina</name>
    <dbReference type="NCBI Taxonomy" id="516124"/>
    <lineage>
        <taxon>Bacteria</taxon>
        <taxon>Bacillati</taxon>
        <taxon>Actinomycetota</taxon>
        <taxon>Actinomycetes</taxon>
        <taxon>Kitasatosporales</taxon>
        <taxon>Streptomycetaceae</taxon>
        <taxon>Embleya</taxon>
    </lineage>
</organism>
<proteinExistence type="predicted"/>